<gene>
    <name evidence="1" type="ORF">PHMEG_0003583</name>
</gene>
<dbReference type="Proteomes" id="UP000198211">
    <property type="component" value="Unassembled WGS sequence"/>
</dbReference>
<evidence type="ECO:0000313" key="1">
    <source>
        <dbReference type="EMBL" id="OWZ21805.1"/>
    </source>
</evidence>
<name>A0A225WVW9_9STRA</name>
<dbReference type="AlphaFoldDB" id="A0A225WVW9"/>
<comment type="caution">
    <text evidence="1">The sequence shown here is derived from an EMBL/GenBank/DDBJ whole genome shotgun (WGS) entry which is preliminary data.</text>
</comment>
<accession>A0A225WVW9</accession>
<evidence type="ECO:0000313" key="2">
    <source>
        <dbReference type="Proteomes" id="UP000198211"/>
    </source>
</evidence>
<proteinExistence type="predicted"/>
<keyword evidence="2" id="KW-1185">Reference proteome</keyword>
<reference evidence="2" key="1">
    <citation type="submission" date="2017-03" db="EMBL/GenBank/DDBJ databases">
        <title>Phytopthora megakarya and P. palmivora, two closely related causual agents of cacao black pod achieved similar genome size and gene model numbers by different mechanisms.</title>
        <authorList>
            <person name="Ali S."/>
            <person name="Shao J."/>
            <person name="Larry D.J."/>
            <person name="Kronmiller B."/>
            <person name="Shen D."/>
            <person name="Strem M.D."/>
            <person name="Melnick R.L."/>
            <person name="Guiltinan M.J."/>
            <person name="Tyler B.M."/>
            <person name="Meinhardt L.W."/>
            <person name="Bailey B.A."/>
        </authorList>
    </citation>
    <scope>NUCLEOTIDE SEQUENCE [LARGE SCALE GENOMIC DNA]</scope>
    <source>
        <strain evidence="2">zdho120</strain>
    </source>
</reference>
<dbReference type="OrthoDB" id="100126at2759"/>
<organism evidence="1 2">
    <name type="scientific">Phytophthora megakarya</name>
    <dbReference type="NCBI Taxonomy" id="4795"/>
    <lineage>
        <taxon>Eukaryota</taxon>
        <taxon>Sar</taxon>
        <taxon>Stramenopiles</taxon>
        <taxon>Oomycota</taxon>
        <taxon>Peronosporomycetes</taxon>
        <taxon>Peronosporales</taxon>
        <taxon>Peronosporaceae</taxon>
        <taxon>Phytophthora</taxon>
    </lineage>
</organism>
<dbReference type="EMBL" id="NBNE01000187">
    <property type="protein sequence ID" value="OWZ21805.1"/>
    <property type="molecule type" value="Genomic_DNA"/>
</dbReference>
<sequence length="303" mass="34732">MDLFMLLMETYFTTRKVTVPVVFACICWIKSVAALQGDARLGRNVSLTFNHSTYLMRNINDTLVKGTVQKVHKKSNDLLQMCGAEIERSTQHHHLSRANPLLAGFTMLDHHFKYLHIASEILLLTTRNYKFKKRKAFHLSDMSKTFRLMIQNDKAVLEGASWTQMLEDVANTCSAELFDTHVLSRDLLKLNDDLAEFFIELCGKLKQETHYNDTVEKSFQLREMEDGVIMVLLQVLDMVDVVDTMIEDPVCSRIDLDRATNMCKKAADVIRQKFGTSSSECDQKYNTFSSQPDFVNQNFGSMS</sequence>
<protein>
    <submittedName>
        <fullName evidence="1">Uncharacterized protein</fullName>
    </submittedName>
</protein>